<keyword evidence="2" id="KW-1185">Reference proteome</keyword>
<gene>
    <name evidence="1" type="ORF">J2T15_000158</name>
</gene>
<evidence type="ECO:0000313" key="2">
    <source>
        <dbReference type="Proteomes" id="UP001229346"/>
    </source>
</evidence>
<accession>A0ABT9TUK2</accession>
<proteinExistence type="predicted"/>
<sequence>MSDNPSVLVLGVFHFRYADEEGFNVYKKS</sequence>
<evidence type="ECO:0000313" key="1">
    <source>
        <dbReference type="EMBL" id="MDQ0110742.1"/>
    </source>
</evidence>
<organism evidence="1 2">
    <name type="scientific">Paenibacillus harenae</name>
    <dbReference type="NCBI Taxonomy" id="306543"/>
    <lineage>
        <taxon>Bacteria</taxon>
        <taxon>Bacillati</taxon>
        <taxon>Bacillota</taxon>
        <taxon>Bacilli</taxon>
        <taxon>Bacillales</taxon>
        <taxon>Paenibacillaceae</taxon>
        <taxon>Paenibacillus</taxon>
    </lineage>
</organism>
<comment type="caution">
    <text evidence="1">The sequence shown here is derived from an EMBL/GenBank/DDBJ whole genome shotgun (WGS) entry which is preliminary data.</text>
</comment>
<dbReference type="EMBL" id="JAUSSU010000001">
    <property type="protein sequence ID" value="MDQ0110742.1"/>
    <property type="molecule type" value="Genomic_DNA"/>
</dbReference>
<reference evidence="1 2" key="1">
    <citation type="submission" date="2023-07" db="EMBL/GenBank/DDBJ databases">
        <title>Sorghum-associated microbial communities from plants grown in Nebraska, USA.</title>
        <authorList>
            <person name="Schachtman D."/>
        </authorList>
    </citation>
    <scope>NUCLEOTIDE SEQUENCE [LARGE SCALE GENOMIC DNA]</scope>
    <source>
        <strain evidence="1 2">CC482</strain>
    </source>
</reference>
<protein>
    <submittedName>
        <fullName evidence="1">Uncharacterized protein</fullName>
    </submittedName>
</protein>
<name>A0ABT9TUK2_PAEHA</name>
<dbReference type="Proteomes" id="UP001229346">
    <property type="component" value="Unassembled WGS sequence"/>
</dbReference>